<dbReference type="Proteomes" id="UP000193928">
    <property type="component" value="Unassembled WGS sequence"/>
</dbReference>
<proteinExistence type="predicted"/>
<keyword evidence="3" id="KW-1185">Reference proteome</keyword>
<gene>
    <name evidence="2" type="ORF">AWC08_15600</name>
</gene>
<organism evidence="2 3">
    <name type="scientific">Mycobacterium gordonae</name>
    <dbReference type="NCBI Taxonomy" id="1778"/>
    <lineage>
        <taxon>Bacteria</taxon>
        <taxon>Bacillati</taxon>
        <taxon>Actinomycetota</taxon>
        <taxon>Actinomycetes</taxon>
        <taxon>Mycobacteriales</taxon>
        <taxon>Mycobacteriaceae</taxon>
        <taxon>Mycobacterium</taxon>
    </lineage>
</organism>
<sequence length="88" mass="8918">MVRGTPYQSAGYSSYTPTSPTVIPAMAVSQAPANIAEAVHASSAGGTLNVTYDQRGAWQPTPQMKDDLHAIASTTSAPQVSGGAGLPT</sequence>
<reference evidence="2 3" key="1">
    <citation type="submission" date="2016-01" db="EMBL/GenBank/DDBJ databases">
        <title>The new phylogeny of the genus Mycobacterium.</title>
        <authorList>
            <person name="Tarcisio F."/>
            <person name="Conor M."/>
            <person name="Antonella G."/>
            <person name="Elisabetta G."/>
            <person name="Giulia F.S."/>
            <person name="Sara T."/>
            <person name="Anna F."/>
            <person name="Clotilde B."/>
            <person name="Roberto B."/>
            <person name="Veronica D.S."/>
            <person name="Fabio R."/>
            <person name="Monica P."/>
            <person name="Olivier J."/>
            <person name="Enrico T."/>
            <person name="Nicola S."/>
        </authorList>
    </citation>
    <scope>NUCLEOTIDE SEQUENCE [LARGE SCALE GENOMIC DNA]</scope>
    <source>
        <strain evidence="2 3">DSM 44160</strain>
    </source>
</reference>
<evidence type="ECO:0000313" key="3">
    <source>
        <dbReference type="Proteomes" id="UP000193928"/>
    </source>
</evidence>
<comment type="caution">
    <text evidence="2">The sequence shown here is derived from an EMBL/GenBank/DDBJ whole genome shotgun (WGS) entry which is preliminary data.</text>
</comment>
<feature type="region of interest" description="Disordered" evidence="1">
    <location>
        <begin position="69"/>
        <end position="88"/>
    </location>
</feature>
<accession>A0A1X1X9D7</accession>
<evidence type="ECO:0000256" key="1">
    <source>
        <dbReference type="SAM" id="MobiDB-lite"/>
    </source>
</evidence>
<name>A0A1X1X9D7_MYCGO</name>
<dbReference type="AlphaFoldDB" id="A0A1X1X9D7"/>
<evidence type="ECO:0000313" key="2">
    <source>
        <dbReference type="EMBL" id="ORV95270.1"/>
    </source>
</evidence>
<protein>
    <submittedName>
        <fullName evidence="2">Uncharacterized protein</fullName>
    </submittedName>
</protein>
<dbReference type="EMBL" id="LQOY01000022">
    <property type="protein sequence ID" value="ORV95270.1"/>
    <property type="molecule type" value="Genomic_DNA"/>
</dbReference>